<dbReference type="AlphaFoldDB" id="R2PAF7"/>
<keyword evidence="3" id="KW-0547">Nucleotide-binding</keyword>
<dbReference type="Pfam" id="PF00005">
    <property type="entry name" value="ABC_tran"/>
    <property type="match status" value="1"/>
</dbReference>
<organism evidence="6 8">
    <name type="scientific">Enterococcus malodoratus ATCC 43197</name>
    <dbReference type="NCBI Taxonomy" id="1158601"/>
    <lineage>
        <taxon>Bacteria</taxon>
        <taxon>Bacillati</taxon>
        <taxon>Bacillota</taxon>
        <taxon>Bacilli</taxon>
        <taxon>Lactobacillales</taxon>
        <taxon>Enterococcaceae</taxon>
        <taxon>Enterococcus</taxon>
    </lineage>
</organism>
<proteinExistence type="inferred from homology"/>
<evidence type="ECO:0000313" key="6">
    <source>
        <dbReference type="EMBL" id="EOH81272.1"/>
    </source>
</evidence>
<keyword evidence="4" id="KW-0067">ATP-binding</keyword>
<dbReference type="Proteomes" id="UP000013783">
    <property type="component" value="Unassembled WGS sequence"/>
</dbReference>
<evidence type="ECO:0000313" key="7">
    <source>
        <dbReference type="EMBL" id="EOT68855.1"/>
    </source>
</evidence>
<dbReference type="InterPro" id="IPR027417">
    <property type="entry name" value="P-loop_NTPase"/>
</dbReference>
<dbReference type="PANTHER" id="PTHR43335">
    <property type="entry name" value="ABC TRANSPORTER, ATP-BINDING PROTEIN"/>
    <property type="match status" value="1"/>
</dbReference>
<dbReference type="RefSeq" id="WP_010739276.1">
    <property type="nucleotide sequence ID" value="NZ_KB946249.1"/>
</dbReference>
<sequence>MREVVLKTVNLSKNFKDVQVLKDISIELERGKIYGFIGLNGAGKTTLMRILMGLVKSDSGQISLFNESKEQLLSGKRKRIGSMIETPAYYPGMNARENLDMARFSHGLPNKGLVEELLKMVGLENDCKKKVRDFSLGMKQRLGIAQALLCEPDMLILDEPNNGLDPFGVVEVRELLLKMNREKNVTMLISSHTLQELYQLVTDYIIIHEGVIIESISKKELQEKCQRHIYLRVKSPFLATATIEKYLDTTNYQVLPDQSIKLYDYLDDLNRVITCLVQHDIEILAVAIAEETLEDYFVQSIRGMGND</sequence>
<evidence type="ECO:0000313" key="9">
    <source>
        <dbReference type="Proteomes" id="UP000014148"/>
    </source>
</evidence>
<dbReference type="EMBL" id="AJAK01000006">
    <property type="protein sequence ID" value="EOH81272.1"/>
    <property type="molecule type" value="Genomic_DNA"/>
</dbReference>
<keyword evidence="9" id="KW-1185">Reference proteome</keyword>
<feature type="domain" description="ABC transporter" evidence="5">
    <location>
        <begin position="6"/>
        <end position="234"/>
    </location>
</feature>
<name>R2PAF7_9ENTE</name>
<reference evidence="6 8" key="1">
    <citation type="submission" date="2013-02" db="EMBL/GenBank/DDBJ databases">
        <title>The Genome Sequence of Enterococcus malodoratus ATCC_43197.</title>
        <authorList>
            <consortium name="The Broad Institute Genome Sequencing Platform"/>
            <consortium name="The Broad Institute Genome Sequencing Center for Infectious Disease"/>
            <person name="Earl A.M."/>
            <person name="Gilmore M.S."/>
            <person name="Lebreton F."/>
            <person name="Walker B."/>
            <person name="Young S.K."/>
            <person name="Zeng Q."/>
            <person name="Gargeya S."/>
            <person name="Fitzgerald M."/>
            <person name="Haas B."/>
            <person name="Abouelleil A."/>
            <person name="Alvarado L."/>
            <person name="Arachchi H.M."/>
            <person name="Berlin A.M."/>
            <person name="Chapman S.B."/>
            <person name="Dewar J."/>
            <person name="Goldberg J."/>
            <person name="Griggs A."/>
            <person name="Gujja S."/>
            <person name="Hansen M."/>
            <person name="Howarth C."/>
            <person name="Imamovic A."/>
            <person name="Larimer J."/>
            <person name="McCowan C."/>
            <person name="Murphy C."/>
            <person name="Neiman D."/>
            <person name="Pearson M."/>
            <person name="Priest M."/>
            <person name="Roberts A."/>
            <person name="Saif S."/>
            <person name="Shea T."/>
            <person name="Sisk P."/>
            <person name="Sykes S."/>
            <person name="Wortman J."/>
            <person name="Nusbaum C."/>
            <person name="Birren B."/>
        </authorList>
    </citation>
    <scope>NUCLEOTIDE SEQUENCE [LARGE SCALE GENOMIC DNA]</scope>
    <source>
        <strain evidence="6 8">ATCC 43197</strain>
    </source>
</reference>
<dbReference type="OrthoDB" id="9804819at2"/>
<evidence type="ECO:0000256" key="2">
    <source>
        <dbReference type="ARBA" id="ARBA00022448"/>
    </source>
</evidence>
<accession>R2PAF7</accession>
<dbReference type="SUPFAM" id="SSF52540">
    <property type="entry name" value="P-loop containing nucleoside triphosphate hydrolases"/>
    <property type="match status" value="1"/>
</dbReference>
<evidence type="ECO:0000259" key="5">
    <source>
        <dbReference type="PROSITE" id="PS50893"/>
    </source>
</evidence>
<dbReference type="InterPro" id="IPR003593">
    <property type="entry name" value="AAA+_ATPase"/>
</dbReference>
<dbReference type="GO" id="GO:0005524">
    <property type="term" value="F:ATP binding"/>
    <property type="evidence" value="ECO:0007669"/>
    <property type="project" value="UniProtKB-KW"/>
</dbReference>
<dbReference type="EMBL" id="ASWA01000002">
    <property type="protein sequence ID" value="EOT68855.1"/>
    <property type="molecule type" value="Genomic_DNA"/>
</dbReference>
<dbReference type="GO" id="GO:0016887">
    <property type="term" value="F:ATP hydrolysis activity"/>
    <property type="evidence" value="ECO:0007669"/>
    <property type="project" value="InterPro"/>
</dbReference>
<dbReference type="SMART" id="SM00382">
    <property type="entry name" value="AAA"/>
    <property type="match status" value="1"/>
</dbReference>
<comment type="similarity">
    <text evidence="1">Belongs to the ABC transporter superfamily.</text>
</comment>
<evidence type="ECO:0000256" key="1">
    <source>
        <dbReference type="ARBA" id="ARBA00005417"/>
    </source>
</evidence>
<dbReference type="Proteomes" id="UP000014148">
    <property type="component" value="Unassembled WGS sequence"/>
</dbReference>
<evidence type="ECO:0000256" key="4">
    <source>
        <dbReference type="ARBA" id="ARBA00022840"/>
    </source>
</evidence>
<dbReference type="InterPro" id="IPR017871">
    <property type="entry name" value="ABC_transporter-like_CS"/>
</dbReference>
<dbReference type="GeneID" id="79785367"/>
<reference evidence="7 9" key="2">
    <citation type="submission" date="2013-03" db="EMBL/GenBank/DDBJ databases">
        <title>The Genome Sequence of Enterococcus malodoratus ATCC_43197 (PacBio/Illumina hybrid assembly).</title>
        <authorList>
            <consortium name="The Broad Institute Genomics Platform"/>
            <consortium name="The Broad Institute Genome Sequencing Center for Infectious Disease"/>
            <person name="Earl A."/>
            <person name="Russ C."/>
            <person name="Gilmore M."/>
            <person name="Surin D."/>
            <person name="Walker B."/>
            <person name="Young S."/>
            <person name="Zeng Q."/>
            <person name="Gargeya S."/>
            <person name="Fitzgerald M."/>
            <person name="Haas B."/>
            <person name="Abouelleil A."/>
            <person name="Allen A.W."/>
            <person name="Alvarado L."/>
            <person name="Arachchi H.M."/>
            <person name="Berlin A.M."/>
            <person name="Chapman S.B."/>
            <person name="Gainer-Dewar J."/>
            <person name="Goldberg J."/>
            <person name="Griggs A."/>
            <person name="Gujja S."/>
            <person name="Hansen M."/>
            <person name="Howarth C."/>
            <person name="Imamovic A."/>
            <person name="Ireland A."/>
            <person name="Larimer J."/>
            <person name="McCowan C."/>
            <person name="Murphy C."/>
            <person name="Pearson M."/>
            <person name="Poon T.W."/>
            <person name="Priest M."/>
            <person name="Roberts A."/>
            <person name="Saif S."/>
            <person name="Shea T."/>
            <person name="Sisk P."/>
            <person name="Sykes S."/>
            <person name="Wortman J."/>
            <person name="Nusbaum C."/>
            <person name="Birren B."/>
        </authorList>
    </citation>
    <scope>NUCLEOTIDE SEQUENCE [LARGE SCALE GENOMIC DNA]</scope>
    <source>
        <strain evidence="7 9">ATCC 43197</strain>
    </source>
</reference>
<dbReference type="PATRIC" id="fig|1158601.3.peg.365"/>
<dbReference type="PROSITE" id="PS00211">
    <property type="entry name" value="ABC_TRANSPORTER_1"/>
    <property type="match status" value="1"/>
</dbReference>
<dbReference type="InterPro" id="IPR003439">
    <property type="entry name" value="ABC_transporter-like_ATP-bd"/>
</dbReference>
<keyword evidence="2" id="KW-0813">Transport</keyword>
<dbReference type="PANTHER" id="PTHR43335:SF8">
    <property type="entry name" value="ABC TRANSPORTER, ATP-BINDING PROTEIN"/>
    <property type="match status" value="1"/>
</dbReference>
<protein>
    <recommendedName>
        <fullName evidence="5">ABC transporter domain-containing protein</fullName>
    </recommendedName>
</protein>
<evidence type="ECO:0000313" key="8">
    <source>
        <dbReference type="Proteomes" id="UP000013783"/>
    </source>
</evidence>
<gene>
    <name evidence="7" type="ORF">I585_00314</name>
    <name evidence="6" type="ORF">UAI_00382</name>
</gene>
<dbReference type="Gene3D" id="3.40.50.300">
    <property type="entry name" value="P-loop containing nucleotide triphosphate hydrolases"/>
    <property type="match status" value="1"/>
</dbReference>
<dbReference type="STRING" id="71451.RV07_GL002781"/>
<evidence type="ECO:0000256" key="3">
    <source>
        <dbReference type="ARBA" id="ARBA00022741"/>
    </source>
</evidence>
<dbReference type="PROSITE" id="PS50893">
    <property type="entry name" value="ABC_TRANSPORTER_2"/>
    <property type="match status" value="1"/>
</dbReference>
<comment type="caution">
    <text evidence="6">The sequence shown here is derived from an EMBL/GenBank/DDBJ whole genome shotgun (WGS) entry which is preliminary data.</text>
</comment>
<dbReference type="eggNOG" id="COG1131">
    <property type="taxonomic scope" value="Bacteria"/>
</dbReference>